<dbReference type="AlphaFoldDB" id="A0AAV2GBZ5"/>
<accession>A0AAV2GBZ5</accession>
<sequence length="115" mass="13379">MACPALISPIRPLSYLSWSAIYYHHHPLPSVPYKVRNYRSEFRMDIAGCCDDIFCIFDMNHIGIGNIILWNPVMSEIKYLSLSPCPHHLSLEAYDRVDGQRIEFHLVWLNTVEES</sequence>
<protein>
    <submittedName>
        <fullName evidence="1">Uncharacterized protein</fullName>
    </submittedName>
</protein>
<organism evidence="1 2">
    <name type="scientific">Linum trigynum</name>
    <dbReference type="NCBI Taxonomy" id="586398"/>
    <lineage>
        <taxon>Eukaryota</taxon>
        <taxon>Viridiplantae</taxon>
        <taxon>Streptophyta</taxon>
        <taxon>Embryophyta</taxon>
        <taxon>Tracheophyta</taxon>
        <taxon>Spermatophyta</taxon>
        <taxon>Magnoliopsida</taxon>
        <taxon>eudicotyledons</taxon>
        <taxon>Gunneridae</taxon>
        <taxon>Pentapetalae</taxon>
        <taxon>rosids</taxon>
        <taxon>fabids</taxon>
        <taxon>Malpighiales</taxon>
        <taxon>Linaceae</taxon>
        <taxon>Linum</taxon>
    </lineage>
</organism>
<dbReference type="Proteomes" id="UP001497516">
    <property type="component" value="Chromosome 8"/>
</dbReference>
<proteinExistence type="predicted"/>
<evidence type="ECO:0000313" key="1">
    <source>
        <dbReference type="EMBL" id="CAL1407200.1"/>
    </source>
</evidence>
<gene>
    <name evidence="1" type="ORF">LTRI10_LOCUS46880</name>
</gene>
<keyword evidence="2" id="KW-1185">Reference proteome</keyword>
<dbReference type="EMBL" id="OZ034821">
    <property type="protein sequence ID" value="CAL1407200.1"/>
    <property type="molecule type" value="Genomic_DNA"/>
</dbReference>
<reference evidence="1 2" key="1">
    <citation type="submission" date="2024-04" db="EMBL/GenBank/DDBJ databases">
        <authorList>
            <person name="Fracassetti M."/>
        </authorList>
    </citation>
    <scope>NUCLEOTIDE SEQUENCE [LARGE SCALE GENOMIC DNA]</scope>
</reference>
<name>A0AAV2GBZ5_9ROSI</name>
<evidence type="ECO:0000313" key="2">
    <source>
        <dbReference type="Proteomes" id="UP001497516"/>
    </source>
</evidence>